<proteinExistence type="predicted"/>
<comment type="caution">
    <text evidence="2">The sequence shown here is derived from an EMBL/GenBank/DDBJ whole genome shotgun (WGS) entry which is preliminary data.</text>
</comment>
<dbReference type="PANTHER" id="PTHR14614:SF123">
    <property type="entry name" value="OS04G0645500 PROTEIN"/>
    <property type="match status" value="1"/>
</dbReference>
<dbReference type="InterPro" id="IPR029063">
    <property type="entry name" value="SAM-dependent_MTases_sf"/>
</dbReference>
<organism evidence="2 3">
    <name type="scientific">Symbiodinium pilosum</name>
    <name type="common">Dinoflagellate</name>
    <dbReference type="NCBI Taxonomy" id="2952"/>
    <lineage>
        <taxon>Eukaryota</taxon>
        <taxon>Sar</taxon>
        <taxon>Alveolata</taxon>
        <taxon>Dinophyceae</taxon>
        <taxon>Suessiales</taxon>
        <taxon>Symbiodiniaceae</taxon>
        <taxon>Symbiodinium</taxon>
    </lineage>
</organism>
<dbReference type="InterPro" id="IPR019410">
    <property type="entry name" value="Methyltransf_16"/>
</dbReference>
<accession>A0A812TJ07</accession>
<reference evidence="2" key="1">
    <citation type="submission" date="2021-02" db="EMBL/GenBank/DDBJ databases">
        <authorList>
            <person name="Dougan E. K."/>
            <person name="Rhodes N."/>
            <person name="Thang M."/>
            <person name="Chan C."/>
        </authorList>
    </citation>
    <scope>NUCLEOTIDE SEQUENCE</scope>
</reference>
<gene>
    <name evidence="2" type="primary">METTL21C</name>
    <name evidence="2" type="ORF">SPIL2461_LOCUS14102</name>
</gene>
<dbReference type="Pfam" id="PF13489">
    <property type="entry name" value="Methyltransf_23"/>
    <property type="match status" value="1"/>
</dbReference>
<name>A0A812TJ07_SYMPI</name>
<dbReference type="SUPFAM" id="SSF53335">
    <property type="entry name" value="S-adenosyl-L-methionine-dependent methyltransferases"/>
    <property type="match status" value="1"/>
</dbReference>
<evidence type="ECO:0000313" key="2">
    <source>
        <dbReference type="EMBL" id="CAE7534408.1"/>
    </source>
</evidence>
<sequence>MSNERAGSKRIGSKERFRLGDSEVQRLPRDRSGRLITPPTTSPSAHLFFRWSNFYESNQSPRSQKTLQRLGSFGSQQDLQDEEPPELLCEIPVAQNRVIRLVRQLPLSSSFSDWGPSVAVCDQVIEAHRSLLRAGARVVELGCGVGLPSLVCASLGARVVATDLPSAISDMEINSAANGWPQAVWRVVGGGSEGIPVTKERGGKIEKERLSGDALVEELELRTELNLMHYRRLTGTGPPEGWVQLVRPYGNRPLLVKTELRPPAQRSYAGDFGQGTIVVTPLRWDAQEALSLMRRLDDLESAALELSGNDRALKPEPVRKEERLIPNQVMRPDGFPSLADIVLCSDCVCEPAYGESWEELVETIESILSPDGYAIISLRRRSYDGIEGFVQRLARNLRFQRFRHRRSSPESADGIDLLCARWPGKREQFEDSVDSPRNPRETEFATLCMQGLEE</sequence>
<dbReference type="Gene3D" id="3.40.50.150">
    <property type="entry name" value="Vaccinia Virus protein VP39"/>
    <property type="match status" value="1"/>
</dbReference>
<feature type="compositionally biased region" description="Basic and acidic residues" evidence="1">
    <location>
        <begin position="12"/>
        <end position="33"/>
    </location>
</feature>
<dbReference type="Proteomes" id="UP000649617">
    <property type="component" value="Unassembled WGS sequence"/>
</dbReference>
<dbReference type="PANTHER" id="PTHR14614">
    <property type="entry name" value="HEPATOCELLULAR CARCINOMA-ASSOCIATED ANTIGEN"/>
    <property type="match status" value="1"/>
</dbReference>
<evidence type="ECO:0000256" key="1">
    <source>
        <dbReference type="SAM" id="MobiDB-lite"/>
    </source>
</evidence>
<keyword evidence="3" id="KW-1185">Reference proteome</keyword>
<protein>
    <submittedName>
        <fullName evidence="2">METTL21C protein</fullName>
    </submittedName>
</protein>
<dbReference type="CDD" id="cd02440">
    <property type="entry name" value="AdoMet_MTases"/>
    <property type="match status" value="1"/>
</dbReference>
<dbReference type="EMBL" id="CAJNIZ010032068">
    <property type="protein sequence ID" value="CAE7534408.1"/>
    <property type="molecule type" value="Genomic_DNA"/>
</dbReference>
<evidence type="ECO:0000313" key="3">
    <source>
        <dbReference type="Proteomes" id="UP000649617"/>
    </source>
</evidence>
<dbReference type="OrthoDB" id="413520at2759"/>
<feature type="region of interest" description="Disordered" evidence="1">
    <location>
        <begin position="1"/>
        <end position="41"/>
    </location>
</feature>
<dbReference type="AlphaFoldDB" id="A0A812TJ07"/>